<keyword evidence="4" id="KW-0812">Transmembrane</keyword>
<dbReference type="Pfam" id="PF18025">
    <property type="entry name" value="FucT_N"/>
    <property type="match status" value="1"/>
</dbReference>
<evidence type="ECO:0000313" key="8">
    <source>
        <dbReference type="Proteomes" id="UP000421425"/>
    </source>
</evidence>
<evidence type="ECO:0000256" key="1">
    <source>
        <dbReference type="ARBA" id="ARBA00008919"/>
    </source>
</evidence>
<evidence type="ECO:0000259" key="6">
    <source>
        <dbReference type="Pfam" id="PF18025"/>
    </source>
</evidence>
<dbReference type="EMBL" id="AALHBX010000022">
    <property type="protein sequence ID" value="ECZ5738739.1"/>
    <property type="molecule type" value="Genomic_DNA"/>
</dbReference>
<dbReference type="Proteomes" id="UP000421425">
    <property type="component" value="Unassembled WGS sequence"/>
</dbReference>
<keyword evidence="4" id="KW-1133">Transmembrane helix</keyword>
<evidence type="ECO:0000256" key="4">
    <source>
        <dbReference type="SAM" id="Phobius"/>
    </source>
</evidence>
<sequence>MTNKRIIKLRLVDWYLEDNEENFYNHYLIKLLCEKYNIVYSNDPDYIIYSVFEFNRHTNYNCIRILYTEENRRTNWNIADYGIDFDYLSFADRHIRLPFQFLWLKDDIEMACQKHLYYNNFEKRKKFCAYLITDPGRPEWTPRDHFIDKLSLYKHIDSGGRYRNNIGGPIGDRYGEDFNITKRKWLQNYKFNICFENSSAPGYTSEKIFQAFAAGCIPIYWGDTSLRCGLGIKEKLTPCAEIDQRIPKIPEELLDYKINPKAFINAHNFSTWNELIDYIKLIDNNDELYFSMLNEPVFLNNFDPIQYAKEKTLMFFDYIFSQPLEYAYRRGKGAHINFELRDKKRCSADFTLTHKNIGALLRIQNQLSYKLGQALILNSKSVFGFLSLPFVILSIVISHKQEQKAYKFKVKKNPNLALPPLSSYDDYNEALKIKNHFSYQLGEEFIKASKNWHKGGLFLLPYRVFKLYKKFRKKQ</sequence>
<name>A0A624F7D3_CAMJU</name>
<dbReference type="GO" id="GO:0016020">
    <property type="term" value="C:membrane"/>
    <property type="evidence" value="ECO:0007669"/>
    <property type="project" value="InterPro"/>
</dbReference>
<dbReference type="InterPro" id="IPR041058">
    <property type="entry name" value="FucT_N"/>
</dbReference>
<feature type="domain" description="Fucosyltransferase C-terminal" evidence="5">
    <location>
        <begin position="124"/>
        <end position="223"/>
    </location>
</feature>
<dbReference type="Pfam" id="PF00852">
    <property type="entry name" value="Glyco_transf_10"/>
    <property type="match status" value="1"/>
</dbReference>
<organism evidence="7 8">
    <name type="scientific">Campylobacter jejuni</name>
    <dbReference type="NCBI Taxonomy" id="197"/>
    <lineage>
        <taxon>Bacteria</taxon>
        <taxon>Pseudomonadati</taxon>
        <taxon>Campylobacterota</taxon>
        <taxon>Epsilonproteobacteria</taxon>
        <taxon>Campylobacterales</taxon>
        <taxon>Campylobacteraceae</taxon>
        <taxon>Campylobacter</taxon>
    </lineage>
</organism>
<dbReference type="Gene3D" id="3.40.50.11660">
    <property type="entry name" value="Glycosyl transferase family 10, C-terminal domain"/>
    <property type="match status" value="1"/>
</dbReference>
<dbReference type="InterPro" id="IPR001503">
    <property type="entry name" value="Glyco_trans_10"/>
</dbReference>
<feature type="domain" description="Alpha-(1,3)-fucosyltransferase FucT N-terminal" evidence="6">
    <location>
        <begin position="25"/>
        <end position="100"/>
    </location>
</feature>
<evidence type="ECO:0000259" key="5">
    <source>
        <dbReference type="Pfam" id="PF00852"/>
    </source>
</evidence>
<dbReference type="GO" id="GO:0008417">
    <property type="term" value="F:fucosyltransferase activity"/>
    <property type="evidence" value="ECO:0007669"/>
    <property type="project" value="InterPro"/>
</dbReference>
<gene>
    <name evidence="7" type="ORF">F8Y55_08995</name>
</gene>
<evidence type="ECO:0000256" key="3">
    <source>
        <dbReference type="ARBA" id="ARBA00022679"/>
    </source>
</evidence>
<dbReference type="AlphaFoldDB" id="A0A624F7D3"/>
<dbReference type="InterPro" id="IPR055270">
    <property type="entry name" value="Glyco_tran_10_C"/>
</dbReference>
<accession>A0A624F7D3</accession>
<proteinExistence type="inferred from homology"/>
<dbReference type="InterPro" id="IPR038577">
    <property type="entry name" value="GT10-like_C_sf"/>
</dbReference>
<protein>
    <submittedName>
        <fullName evidence="7">Uncharacterized protein</fullName>
    </submittedName>
</protein>
<dbReference type="PANTHER" id="PTHR11929:SF194">
    <property type="entry name" value="ALPHA-(1,3)-FUCOSYLTRANSFERASE 10"/>
    <property type="match status" value="1"/>
</dbReference>
<keyword evidence="4" id="KW-0472">Membrane</keyword>
<evidence type="ECO:0000256" key="2">
    <source>
        <dbReference type="ARBA" id="ARBA00022676"/>
    </source>
</evidence>
<reference evidence="7 8" key="1">
    <citation type="submission" date="2019-10" db="EMBL/GenBank/DDBJ databases">
        <authorList>
            <consortium name="PulseNet: The National Subtyping Network for Foodborne Disease Surveillance"/>
            <person name="Tarr C.L."/>
            <person name="Trees E."/>
            <person name="Katz L.S."/>
            <person name="Carleton-Romer H.A."/>
            <person name="Stroika S."/>
            <person name="Kucerova Z."/>
            <person name="Roache K.F."/>
            <person name="Sabol A.L."/>
            <person name="Besser J."/>
            <person name="Gerner-Smidt P."/>
        </authorList>
    </citation>
    <scope>NUCLEOTIDE SEQUENCE [LARGE SCALE GENOMIC DNA]</scope>
    <source>
        <strain evidence="7 8">PNUSAC012091</strain>
    </source>
</reference>
<evidence type="ECO:0000313" key="7">
    <source>
        <dbReference type="EMBL" id="ECZ5738739.1"/>
    </source>
</evidence>
<comment type="similarity">
    <text evidence="1">Belongs to the glycosyltransferase 10 family.</text>
</comment>
<dbReference type="SUPFAM" id="SSF53756">
    <property type="entry name" value="UDP-Glycosyltransferase/glycogen phosphorylase"/>
    <property type="match status" value="1"/>
</dbReference>
<feature type="transmembrane region" description="Helical" evidence="4">
    <location>
        <begin position="382"/>
        <end position="399"/>
    </location>
</feature>
<keyword evidence="3" id="KW-0808">Transferase</keyword>
<keyword evidence="2" id="KW-0328">Glycosyltransferase</keyword>
<dbReference type="PANTHER" id="PTHR11929">
    <property type="entry name" value="ALPHA- 1,3 -FUCOSYLTRANSFERASE"/>
    <property type="match status" value="1"/>
</dbReference>
<dbReference type="RefSeq" id="WP_421615179.1">
    <property type="nucleotide sequence ID" value="NZ_JBMJAU010000015.1"/>
</dbReference>
<comment type="caution">
    <text evidence="7">The sequence shown here is derived from an EMBL/GenBank/DDBJ whole genome shotgun (WGS) entry which is preliminary data.</text>
</comment>